<evidence type="ECO:0000313" key="8">
    <source>
        <dbReference type="Proteomes" id="UP000053617"/>
    </source>
</evidence>
<dbReference type="PANTHER" id="PTHR35042">
    <property type="entry name" value="ANTHRONE OXYGENASE ENCC"/>
    <property type="match status" value="1"/>
</dbReference>
<dbReference type="Proteomes" id="UP000053617">
    <property type="component" value="Unassembled WGS sequence"/>
</dbReference>
<gene>
    <name evidence="7" type="ORF">Z518_01140</name>
</gene>
<dbReference type="InterPro" id="IPR013901">
    <property type="entry name" value="Anthrone_oxy"/>
</dbReference>
<feature type="transmembrane region" description="Helical" evidence="6">
    <location>
        <begin position="82"/>
        <end position="102"/>
    </location>
</feature>
<dbReference type="EMBL" id="KN847475">
    <property type="protein sequence ID" value="KIX10059.1"/>
    <property type="molecule type" value="Genomic_DNA"/>
</dbReference>
<evidence type="ECO:0000256" key="5">
    <source>
        <dbReference type="ARBA" id="ARBA00034313"/>
    </source>
</evidence>
<evidence type="ECO:0000256" key="6">
    <source>
        <dbReference type="SAM" id="Phobius"/>
    </source>
</evidence>
<dbReference type="Pfam" id="PF08592">
    <property type="entry name" value="Anthrone_oxy"/>
    <property type="match status" value="1"/>
</dbReference>
<dbReference type="RefSeq" id="XP_013277195.1">
    <property type="nucleotide sequence ID" value="XM_013421741.1"/>
</dbReference>
<evidence type="ECO:0000256" key="4">
    <source>
        <dbReference type="ARBA" id="ARBA00023136"/>
    </source>
</evidence>
<dbReference type="VEuPathDB" id="FungiDB:Z518_01140"/>
<name>A0A0D2IVK2_9EURO</name>
<protein>
    <submittedName>
        <fullName evidence="7">Rhinocladiella mackenziei CBS 650.93 unplaced genomic scaffold supercont1.1, whole genome shotgun sequence</fullName>
    </submittedName>
</protein>
<keyword evidence="3 6" id="KW-1133">Transmembrane helix</keyword>
<dbReference type="GeneID" id="25289211"/>
<dbReference type="STRING" id="1442369.A0A0D2IVK2"/>
<dbReference type="GO" id="GO:0016020">
    <property type="term" value="C:membrane"/>
    <property type="evidence" value="ECO:0007669"/>
    <property type="project" value="UniProtKB-SubCell"/>
</dbReference>
<comment type="subcellular location">
    <subcellularLocation>
        <location evidence="1">Membrane</location>
        <topology evidence="1">Multi-pass membrane protein</topology>
    </subcellularLocation>
</comment>
<feature type="transmembrane region" description="Helical" evidence="6">
    <location>
        <begin position="56"/>
        <end position="76"/>
    </location>
</feature>
<proteinExistence type="inferred from homology"/>
<dbReference type="AlphaFoldDB" id="A0A0D2IVK2"/>
<reference evidence="7 8" key="1">
    <citation type="submission" date="2015-01" db="EMBL/GenBank/DDBJ databases">
        <title>The Genome Sequence of Rhinocladiella mackenzie CBS 650.93.</title>
        <authorList>
            <consortium name="The Broad Institute Genomics Platform"/>
            <person name="Cuomo C."/>
            <person name="de Hoog S."/>
            <person name="Gorbushina A."/>
            <person name="Stielow B."/>
            <person name="Teixiera M."/>
            <person name="Abouelleil A."/>
            <person name="Chapman S.B."/>
            <person name="Priest M."/>
            <person name="Young S.K."/>
            <person name="Wortman J."/>
            <person name="Nusbaum C."/>
            <person name="Birren B."/>
        </authorList>
    </citation>
    <scope>NUCLEOTIDE SEQUENCE [LARGE SCALE GENOMIC DNA]</scope>
    <source>
        <strain evidence="7 8">CBS 650.93</strain>
    </source>
</reference>
<organism evidence="7 8">
    <name type="scientific">Rhinocladiella mackenziei CBS 650.93</name>
    <dbReference type="NCBI Taxonomy" id="1442369"/>
    <lineage>
        <taxon>Eukaryota</taxon>
        <taxon>Fungi</taxon>
        <taxon>Dikarya</taxon>
        <taxon>Ascomycota</taxon>
        <taxon>Pezizomycotina</taxon>
        <taxon>Eurotiomycetes</taxon>
        <taxon>Chaetothyriomycetidae</taxon>
        <taxon>Chaetothyriales</taxon>
        <taxon>Herpotrichiellaceae</taxon>
        <taxon>Rhinocladiella</taxon>
    </lineage>
</organism>
<dbReference type="PANTHER" id="PTHR35042:SF1">
    <property type="entry name" value="DUF1772-DOMAIN-CONTAINING PROTEIN"/>
    <property type="match status" value="1"/>
</dbReference>
<dbReference type="HOGENOM" id="CLU_105974_3_0_1"/>
<keyword evidence="2 6" id="KW-0812">Transmembrane</keyword>
<feature type="transmembrane region" description="Helical" evidence="6">
    <location>
        <begin position="12"/>
        <end position="36"/>
    </location>
</feature>
<comment type="similarity">
    <text evidence="5">Belongs to the anthrone oxygenase family.</text>
</comment>
<feature type="transmembrane region" description="Helical" evidence="6">
    <location>
        <begin position="139"/>
        <end position="157"/>
    </location>
</feature>
<dbReference type="OrthoDB" id="5954308at2759"/>
<sequence>MDKTTVLRTTTLLGLGSAIYLSGINFSASHLTLPILYRLPKDTSTSAFAELYSRGAYTVVPLAIFSTLCTGASAYLDPEKRVGYAIAAGLTFATLPWTQFAMMETNKNLIKISEETTVSEKKSDGEVERMLRQWKWMNMVRAALAAVGAVLGFVVAVERV</sequence>
<evidence type="ECO:0000256" key="3">
    <source>
        <dbReference type="ARBA" id="ARBA00022989"/>
    </source>
</evidence>
<keyword evidence="8" id="KW-1185">Reference proteome</keyword>
<evidence type="ECO:0000256" key="2">
    <source>
        <dbReference type="ARBA" id="ARBA00022692"/>
    </source>
</evidence>
<evidence type="ECO:0000313" key="7">
    <source>
        <dbReference type="EMBL" id="KIX10059.1"/>
    </source>
</evidence>
<evidence type="ECO:0000256" key="1">
    <source>
        <dbReference type="ARBA" id="ARBA00004141"/>
    </source>
</evidence>
<keyword evidence="4 6" id="KW-0472">Membrane</keyword>
<accession>A0A0D2IVK2</accession>